<sequence length="60" mass="6845">MYLIQPDSKMENLLAEGLGLASIVCKNYVKCQVSPDLFYDLAQPNYFDRESHLYQGDSIV</sequence>
<organism evidence="1 2">
    <name type="scientific">Bacillus gobiensis</name>
    <dbReference type="NCBI Taxonomy" id="1441095"/>
    <lineage>
        <taxon>Bacteria</taxon>
        <taxon>Bacillati</taxon>
        <taxon>Bacillota</taxon>
        <taxon>Bacilli</taxon>
        <taxon>Bacillales</taxon>
        <taxon>Bacillaceae</taxon>
        <taxon>Bacillus</taxon>
    </lineage>
</organism>
<dbReference type="AlphaFoldDB" id="A0A0M4FJY5"/>
<gene>
    <name evidence="1" type="ORF">AM592_10005</name>
</gene>
<dbReference type="Proteomes" id="UP000067625">
    <property type="component" value="Chromosome"/>
</dbReference>
<evidence type="ECO:0000313" key="1">
    <source>
        <dbReference type="EMBL" id="ALC81904.1"/>
    </source>
</evidence>
<protein>
    <submittedName>
        <fullName evidence="1">Uncharacterized protein</fullName>
    </submittedName>
</protein>
<reference evidence="1 2" key="2">
    <citation type="journal article" date="2016" name="Int. J. Syst. Evol. Microbiol.">
        <title>Bacillus gobiensis sp. nov., isolated from a soil sample.</title>
        <authorList>
            <person name="Liu B."/>
            <person name="Liu G.H."/>
            <person name="Cetin S."/>
            <person name="Schumann P."/>
            <person name="Pan Z.Z."/>
            <person name="Chen Q.Q."/>
        </authorList>
    </citation>
    <scope>NUCLEOTIDE SEQUENCE [LARGE SCALE GENOMIC DNA]</scope>
    <source>
        <strain evidence="1 2">FJAT-4402</strain>
    </source>
</reference>
<dbReference type="EMBL" id="CP012600">
    <property type="protein sequence ID" value="ALC81904.1"/>
    <property type="molecule type" value="Genomic_DNA"/>
</dbReference>
<dbReference type="PATRIC" id="fig|1441095.3.peg.2202"/>
<reference evidence="2" key="1">
    <citation type="submission" date="2015-08" db="EMBL/GenBank/DDBJ databases">
        <title>Genome sequencing project for genomic taxonomy and phylogenomics of Bacillus-like bacteria.</title>
        <authorList>
            <person name="Liu B."/>
            <person name="Wang J."/>
            <person name="Zhu Y."/>
            <person name="Liu G."/>
            <person name="Chen Q."/>
            <person name="Chen Z."/>
            <person name="Lan J."/>
            <person name="Che J."/>
            <person name="Ge C."/>
            <person name="Shi H."/>
            <person name="Pan Z."/>
            <person name="Liu X."/>
        </authorList>
    </citation>
    <scope>NUCLEOTIDE SEQUENCE [LARGE SCALE GENOMIC DNA]</scope>
    <source>
        <strain evidence="2">FJAT-4402</strain>
    </source>
</reference>
<keyword evidence="2" id="KW-1185">Reference proteome</keyword>
<name>A0A0M4FJY5_9BACI</name>
<proteinExistence type="predicted"/>
<dbReference type="RefSeq" id="WP_053603677.1">
    <property type="nucleotide sequence ID" value="NZ_CP012600.1"/>
</dbReference>
<accession>A0A0M4FJY5</accession>
<evidence type="ECO:0000313" key="2">
    <source>
        <dbReference type="Proteomes" id="UP000067625"/>
    </source>
</evidence>